<keyword evidence="1" id="KW-0472">Membrane</keyword>
<evidence type="ECO:0000313" key="2">
    <source>
        <dbReference type="EMBL" id="AIE87957.1"/>
    </source>
</evidence>
<protein>
    <submittedName>
        <fullName evidence="2">Uncharacterized protein</fullName>
    </submittedName>
</protein>
<gene>
    <name evidence="2" type="ORF">OP10G_4589</name>
</gene>
<organism evidence="2 3">
    <name type="scientific">Fimbriimonas ginsengisoli Gsoil 348</name>
    <dbReference type="NCBI Taxonomy" id="661478"/>
    <lineage>
        <taxon>Bacteria</taxon>
        <taxon>Bacillati</taxon>
        <taxon>Armatimonadota</taxon>
        <taxon>Fimbriimonadia</taxon>
        <taxon>Fimbriimonadales</taxon>
        <taxon>Fimbriimonadaceae</taxon>
        <taxon>Fimbriimonas</taxon>
    </lineage>
</organism>
<keyword evidence="3" id="KW-1185">Reference proteome</keyword>
<proteinExistence type="predicted"/>
<dbReference type="PANTHER" id="PTHR36109:SF2">
    <property type="entry name" value="MEMBRANE PROTEIN"/>
    <property type="match status" value="1"/>
</dbReference>
<keyword evidence="1" id="KW-0812">Transmembrane</keyword>
<dbReference type="STRING" id="661478.OP10G_4589"/>
<sequence length="360" mass="35714">MSTLYASFLDATAAEHAAAALLDHGARSEDLSIIANEQFRNRVTFDSASAEAAAKTGITTTTAADAGVGAAKGSLAGLGVGILGAMAALFIPGVGIVLGGGALAAAVGAAAAATAAGAAAGGVAGFLKDQGIGDEMALNYSRAIDEGGALLAINIPSGDLTATEIEPYLLKYGALHVETYNHPRNFMAGHDDAGVSVLPAEQVVFTNPVPAVELEAPYPPNSLTTMATVPSSTPAAAAALNSADVRPTLIDPVTGAMREGVVIDPLTGVERPVKSVNGAIVYADVAPAAPVYAQPVVAAPAAVEPAMAPASGGFTLADVTPVEIDPVSGVVTRGTVTDPVSGRVRAVRVVNGSIVYADVI</sequence>
<dbReference type="eggNOG" id="ENOG5030348">
    <property type="taxonomic scope" value="Bacteria"/>
</dbReference>
<name>A0A068NX79_FIMGI</name>
<dbReference type="AlphaFoldDB" id="A0A068NX79"/>
<dbReference type="KEGG" id="fgi:OP10G_4589"/>
<keyword evidence="1" id="KW-1133">Transmembrane helix</keyword>
<accession>A0A068NX79</accession>
<dbReference type="Proteomes" id="UP000027982">
    <property type="component" value="Chromosome"/>
</dbReference>
<evidence type="ECO:0000313" key="3">
    <source>
        <dbReference type="Proteomes" id="UP000027982"/>
    </source>
</evidence>
<feature type="transmembrane region" description="Helical" evidence="1">
    <location>
        <begin position="75"/>
        <end position="98"/>
    </location>
</feature>
<dbReference type="HOGENOM" id="CLU_768924_0_0_0"/>
<feature type="transmembrane region" description="Helical" evidence="1">
    <location>
        <begin position="104"/>
        <end position="127"/>
    </location>
</feature>
<evidence type="ECO:0000256" key="1">
    <source>
        <dbReference type="SAM" id="Phobius"/>
    </source>
</evidence>
<dbReference type="PANTHER" id="PTHR36109">
    <property type="entry name" value="MEMBRANE PROTEIN-RELATED"/>
    <property type="match status" value="1"/>
</dbReference>
<reference evidence="2 3" key="1">
    <citation type="journal article" date="2014" name="PLoS ONE">
        <title>The first complete genome sequence of the class fimbriimonadia in the phylum armatimonadetes.</title>
        <authorList>
            <person name="Hu Z.Y."/>
            <person name="Wang Y.Z."/>
            <person name="Im W.T."/>
            <person name="Wang S.Y."/>
            <person name="Zhao G.P."/>
            <person name="Zheng H.J."/>
            <person name="Quan Z.X."/>
        </authorList>
    </citation>
    <scope>NUCLEOTIDE SEQUENCE [LARGE SCALE GENOMIC DNA]</scope>
    <source>
        <strain evidence="2">Gsoil 348</strain>
    </source>
</reference>
<dbReference type="InterPro" id="IPR052948">
    <property type="entry name" value="Low_temp-induced_all0457"/>
</dbReference>
<dbReference type="EMBL" id="CP007139">
    <property type="protein sequence ID" value="AIE87957.1"/>
    <property type="molecule type" value="Genomic_DNA"/>
</dbReference>
<dbReference type="RefSeq" id="WP_025228168.1">
    <property type="nucleotide sequence ID" value="NZ_CP007139.1"/>
</dbReference>